<evidence type="ECO:0000256" key="6">
    <source>
        <dbReference type="ARBA" id="ARBA00022786"/>
    </source>
</evidence>
<evidence type="ECO:0000256" key="7">
    <source>
        <dbReference type="ARBA" id="ARBA00023242"/>
    </source>
</evidence>
<name>A0A5E4CJ79_MARMO</name>
<feature type="region of interest" description="Disordered" evidence="13">
    <location>
        <begin position="859"/>
        <end position="880"/>
    </location>
</feature>
<feature type="compositionally biased region" description="Acidic residues" evidence="13">
    <location>
        <begin position="562"/>
        <end position="574"/>
    </location>
</feature>
<comment type="pathway">
    <text evidence="2">Protein modification; protein ubiquitination.</text>
</comment>
<comment type="subcellular location">
    <subcellularLocation>
        <location evidence="1">Nucleus</location>
    </subcellularLocation>
</comment>
<comment type="caution">
    <text evidence="14">The sequence shown here is derived from an EMBL/GenBank/DDBJ whole genome shotgun (WGS) entry which is preliminary data.</text>
</comment>
<feature type="region of interest" description="Disordered" evidence="13">
    <location>
        <begin position="355"/>
        <end position="695"/>
    </location>
</feature>
<keyword evidence="7" id="KW-0539">Nucleus</keyword>
<dbReference type="Pfam" id="PF00400">
    <property type="entry name" value="WD40"/>
    <property type="match status" value="3"/>
</dbReference>
<organism evidence="14 15">
    <name type="scientific">Marmota monax</name>
    <name type="common">Woodchuck</name>
    <dbReference type="NCBI Taxonomy" id="9995"/>
    <lineage>
        <taxon>Eukaryota</taxon>
        <taxon>Metazoa</taxon>
        <taxon>Chordata</taxon>
        <taxon>Craniata</taxon>
        <taxon>Vertebrata</taxon>
        <taxon>Euteleostomi</taxon>
        <taxon>Mammalia</taxon>
        <taxon>Eutheria</taxon>
        <taxon>Euarchontoglires</taxon>
        <taxon>Glires</taxon>
        <taxon>Rodentia</taxon>
        <taxon>Sciuromorpha</taxon>
        <taxon>Sciuridae</taxon>
        <taxon>Xerinae</taxon>
        <taxon>Marmotini</taxon>
        <taxon>Marmota</taxon>
    </lineage>
</organism>
<keyword evidence="5" id="KW-0677">Repeat</keyword>
<evidence type="ECO:0000256" key="9">
    <source>
        <dbReference type="ARBA" id="ARBA00064504"/>
    </source>
</evidence>
<evidence type="ECO:0000256" key="13">
    <source>
        <dbReference type="SAM" id="MobiDB-lite"/>
    </source>
</evidence>
<dbReference type="GO" id="GO:0045944">
    <property type="term" value="P:positive regulation of transcription by RNA polymerase II"/>
    <property type="evidence" value="ECO:0007669"/>
    <property type="project" value="TreeGrafter"/>
</dbReference>
<feature type="region of interest" description="Disordered" evidence="13">
    <location>
        <begin position="288"/>
        <end position="340"/>
    </location>
</feature>
<dbReference type="PANTHER" id="PTHR15574:SF39">
    <property type="entry name" value="DDB1- AND CUL4-ASSOCIATED FACTOR 6"/>
    <property type="match status" value="1"/>
</dbReference>
<feature type="compositionally biased region" description="Polar residues" evidence="13">
    <location>
        <begin position="410"/>
        <end position="424"/>
    </location>
</feature>
<evidence type="ECO:0000313" key="14">
    <source>
        <dbReference type="EMBL" id="VTJ81924.1"/>
    </source>
</evidence>
<dbReference type="EMBL" id="CABDUW010001477">
    <property type="protein sequence ID" value="VTJ81924.1"/>
    <property type="molecule type" value="Genomic_DNA"/>
</dbReference>
<dbReference type="PROSITE" id="PS50096">
    <property type="entry name" value="IQ"/>
    <property type="match status" value="1"/>
</dbReference>
<feature type="compositionally biased region" description="Polar residues" evidence="13">
    <location>
        <begin position="460"/>
        <end position="481"/>
    </location>
</feature>
<evidence type="ECO:0000256" key="2">
    <source>
        <dbReference type="ARBA" id="ARBA00004906"/>
    </source>
</evidence>
<dbReference type="InterPro" id="IPR036322">
    <property type="entry name" value="WD40_repeat_dom_sf"/>
</dbReference>
<evidence type="ECO:0000256" key="5">
    <source>
        <dbReference type="ARBA" id="ARBA00022737"/>
    </source>
</evidence>
<evidence type="ECO:0000256" key="11">
    <source>
        <dbReference type="ARBA" id="ARBA00075154"/>
    </source>
</evidence>
<dbReference type="InterPro" id="IPR015943">
    <property type="entry name" value="WD40/YVTN_repeat-like_dom_sf"/>
</dbReference>
<evidence type="ECO:0000256" key="12">
    <source>
        <dbReference type="ARBA" id="ARBA00075783"/>
    </source>
</evidence>
<comment type="subunit">
    <text evidence="9">Interacts with the nuclear receptors NR3C1 and AR in the presence of ligand. Interacts with DDB1, CUL4A and CUL4B.</text>
</comment>
<sequence length="880" mass="97961">MSRGGSCPHLLWDVRRRSLGLEDPSRLRSRYLGRREFIQRLKLEATLNVHDGCVNTICWNDTGEYILSGSDDTKLVISNPYGRKVLTTIRSGHRANIFSAKFLPCTNDKQIVSCSGDGVIFYTNVEQDAETNRQCQFTCHYGTTYEIMTVPNDPYTFLSCGEDGTVRWFDTRIKTSCTKEDCKDDILINCRRAATSVAICPPVPYYLAVGCSDSSVRIYDRRMLGTRATGNYAGRGTTGMVARFIPSHLNNKSCRVTSLCYSEDGQEILVSYSSDYIYLFDPKDDTARELKTPSAEERREELRQPPVKRLRLRGDWSDTGPRARPESERERDGEQSPNVSLMQRMSDMLSRWFEEASEVAQSNRGRGRSRPRGGTSQSDVSTLPTVPSSPDLEVGETAMDVDTPAEHFLQPSTSSAVSAQVHATSSSTESPHSTSLLSSPDSEQRQSVEASGHHTHHQSDSPPSVVNKQLGSMSLDEQQDNSNEKLSPKPGTGEPVLSLHYSTEGTTTSTIKLNFTDEWSSVASSSRGNGSHCKSEGQEGSLGPQSSMQAPEGDSETKASEEVSENMPEYEEGTSAENPVQSCVDIAQLDNFTAEPLDSSSGERNDLSLDSPCGVPEESTLSEKDKELETVDQNRSESAAIETNTSPEPQSQTEAIGPLAHEETSARDSALQDTDDSDDDPVLIPGARYRTGPGDRRSAVARIQEFFRRRKERKEMEELDTLNIRRPLVKMVYKGHRNSRTMIKEANFWGANFVMSGSDCGHIFIWDRHTAEHLMLLEADNHVVNCLQPHPFDPILASSGIDYDIKIWSPLEESRIFNRKLADEVITRNELMLEETRNTITVPASFMLRMLASLNHIRADRSEGDRSEGSGQENENEDEE</sequence>
<feature type="compositionally biased region" description="Low complexity" evidence="13">
    <location>
        <begin position="520"/>
        <end position="531"/>
    </location>
</feature>
<feature type="compositionally biased region" description="Basic and acidic residues" evidence="13">
    <location>
        <begin position="859"/>
        <end position="868"/>
    </location>
</feature>
<proteinExistence type="predicted"/>
<comment type="function">
    <text evidence="8">Ligand-dependent coactivator of nuclear receptors. Enhance transcriptional activity of the nuclear receptors NR3C1 and AR. May function as a substrate receptor for CUL4-DDB1 E3 ubiquitin-protein ligase complex.</text>
</comment>
<feature type="compositionally biased region" description="Basic and acidic residues" evidence="13">
    <location>
        <begin position="621"/>
        <end position="635"/>
    </location>
</feature>
<keyword evidence="4" id="KW-0853">WD repeat</keyword>
<gene>
    <name evidence="14" type="ORF">MONAX_5E016468</name>
</gene>
<evidence type="ECO:0000256" key="3">
    <source>
        <dbReference type="ARBA" id="ARBA00022553"/>
    </source>
</evidence>
<feature type="compositionally biased region" description="Basic and acidic residues" evidence="13">
    <location>
        <begin position="312"/>
        <end position="334"/>
    </location>
</feature>
<accession>A0A5E4CJ79</accession>
<protein>
    <recommendedName>
        <fullName evidence="10">DDB1- and CUL4-associated factor 6</fullName>
    </recommendedName>
    <alternativeName>
        <fullName evidence="12">IQ motif and WD repeat-containing protein 1</fullName>
    </alternativeName>
    <alternativeName>
        <fullName evidence="11">Nuclear receptor interaction protein</fullName>
    </alternativeName>
</protein>
<dbReference type="InterPro" id="IPR045151">
    <property type="entry name" value="DCAF8"/>
</dbReference>
<feature type="compositionally biased region" description="Basic and acidic residues" evidence="13">
    <location>
        <begin position="288"/>
        <end position="303"/>
    </location>
</feature>
<dbReference type="InterPro" id="IPR001680">
    <property type="entry name" value="WD40_rpt"/>
</dbReference>
<dbReference type="GO" id="GO:0005737">
    <property type="term" value="C:cytoplasm"/>
    <property type="evidence" value="ECO:0007669"/>
    <property type="project" value="TreeGrafter"/>
</dbReference>
<keyword evidence="3" id="KW-0597">Phosphoprotein</keyword>
<evidence type="ECO:0000256" key="8">
    <source>
        <dbReference type="ARBA" id="ARBA00055060"/>
    </source>
</evidence>
<dbReference type="FunFam" id="2.130.10.10:FF:000078">
    <property type="entry name" value="DDB1- and CUL4-associated factor 6 isoform X1"/>
    <property type="match status" value="1"/>
</dbReference>
<evidence type="ECO:0000256" key="4">
    <source>
        <dbReference type="ARBA" id="ARBA00022574"/>
    </source>
</evidence>
<evidence type="ECO:0000313" key="15">
    <source>
        <dbReference type="Proteomes" id="UP000335636"/>
    </source>
</evidence>
<evidence type="ECO:0000256" key="10">
    <source>
        <dbReference type="ARBA" id="ARBA00071150"/>
    </source>
</evidence>
<dbReference type="Gene3D" id="2.130.10.10">
    <property type="entry name" value="YVTN repeat-like/Quinoprotein amine dehydrogenase"/>
    <property type="match status" value="2"/>
</dbReference>
<keyword evidence="15" id="KW-1185">Reference proteome</keyword>
<dbReference type="SUPFAM" id="SSF50978">
    <property type="entry name" value="WD40 repeat-like"/>
    <property type="match status" value="1"/>
</dbReference>
<dbReference type="PANTHER" id="PTHR15574">
    <property type="entry name" value="WD REPEAT DOMAIN-CONTAINING FAMILY"/>
    <property type="match status" value="1"/>
</dbReference>
<feature type="compositionally biased region" description="Low complexity" evidence="13">
    <location>
        <begin position="425"/>
        <end position="441"/>
    </location>
</feature>
<evidence type="ECO:0000256" key="1">
    <source>
        <dbReference type="ARBA" id="ARBA00004123"/>
    </source>
</evidence>
<feature type="compositionally biased region" description="Polar residues" evidence="13">
    <location>
        <begin position="500"/>
        <end position="519"/>
    </location>
</feature>
<reference evidence="14" key="1">
    <citation type="submission" date="2019-04" db="EMBL/GenBank/DDBJ databases">
        <authorList>
            <person name="Alioto T."/>
            <person name="Alioto T."/>
        </authorList>
    </citation>
    <scope>NUCLEOTIDE SEQUENCE [LARGE SCALE GENOMIC DNA]</scope>
</reference>
<keyword evidence="6" id="KW-0833">Ubl conjugation pathway</keyword>
<dbReference type="GO" id="GO:0005634">
    <property type="term" value="C:nucleus"/>
    <property type="evidence" value="ECO:0007669"/>
    <property type="project" value="UniProtKB-SubCell"/>
</dbReference>
<dbReference type="AlphaFoldDB" id="A0A5E4CJ79"/>
<dbReference type="GO" id="GO:0080008">
    <property type="term" value="C:Cul4-RING E3 ubiquitin ligase complex"/>
    <property type="evidence" value="ECO:0007669"/>
    <property type="project" value="TreeGrafter"/>
</dbReference>
<dbReference type="SMART" id="SM00320">
    <property type="entry name" value="WD40"/>
    <property type="match status" value="7"/>
</dbReference>
<feature type="compositionally biased region" description="Polar residues" evidence="13">
    <location>
        <begin position="636"/>
        <end position="654"/>
    </location>
</feature>
<dbReference type="Proteomes" id="UP000335636">
    <property type="component" value="Unassembled WGS sequence"/>
</dbReference>
<feature type="compositionally biased region" description="Polar residues" evidence="13">
    <location>
        <begin position="379"/>
        <end position="388"/>
    </location>
</feature>
<dbReference type="FunFam" id="2.130.10.10:FF:000045">
    <property type="entry name" value="DDB1- and CUL4-associated factor 6 isoform X2"/>
    <property type="match status" value="1"/>
</dbReference>